<accession>A0A6J4V0B7</accession>
<dbReference type="InterPro" id="IPR029057">
    <property type="entry name" value="PRTase-like"/>
</dbReference>
<dbReference type="EC" id="2.4.2.10" evidence="1"/>
<evidence type="ECO:0000313" key="1">
    <source>
        <dbReference type="EMBL" id="CAA9565780.1"/>
    </source>
</evidence>
<proteinExistence type="predicted"/>
<keyword evidence="1" id="KW-0328">Glycosyltransferase</keyword>
<gene>
    <name evidence="1" type="ORF">AVDCRST_MAG87-1941</name>
</gene>
<reference evidence="1" key="1">
    <citation type="submission" date="2020-02" db="EMBL/GenBank/DDBJ databases">
        <authorList>
            <person name="Meier V. D."/>
        </authorList>
    </citation>
    <scope>NUCLEOTIDE SEQUENCE</scope>
    <source>
        <strain evidence="1">AVDCRST_MAG87</strain>
    </source>
</reference>
<dbReference type="GO" id="GO:0004588">
    <property type="term" value="F:orotate phosphoribosyltransferase activity"/>
    <property type="evidence" value="ECO:0007669"/>
    <property type="project" value="UniProtKB-EC"/>
</dbReference>
<dbReference type="SUPFAM" id="SSF53271">
    <property type="entry name" value="PRTase-like"/>
    <property type="match status" value="1"/>
</dbReference>
<keyword evidence="1" id="KW-0808">Transferase</keyword>
<protein>
    <submittedName>
        <fullName evidence="1">Orotate phosphoribosyltransferase</fullName>
        <ecNumber evidence="1">2.4.2.10</ecNumber>
    </submittedName>
</protein>
<feature type="non-terminal residue" evidence="1">
    <location>
        <position position="149"/>
    </location>
</feature>
<dbReference type="EMBL" id="CADCWJ010000438">
    <property type="protein sequence ID" value="CAA9565780.1"/>
    <property type="molecule type" value="Genomic_DNA"/>
</dbReference>
<dbReference type="AlphaFoldDB" id="A0A6J4V0B7"/>
<dbReference type="Gene3D" id="3.40.50.2020">
    <property type="match status" value="1"/>
</dbReference>
<organism evidence="1">
    <name type="scientific">uncultured Thermomicrobiales bacterium</name>
    <dbReference type="NCBI Taxonomy" id="1645740"/>
    <lineage>
        <taxon>Bacteria</taxon>
        <taxon>Pseudomonadati</taxon>
        <taxon>Thermomicrobiota</taxon>
        <taxon>Thermomicrobia</taxon>
        <taxon>Thermomicrobiales</taxon>
        <taxon>environmental samples</taxon>
    </lineage>
</organism>
<name>A0A6J4V0B7_9BACT</name>
<sequence length="149" mass="16218">MLLSLQGRYNTIVPCTCVPEEIQSRTDGVGQGRGEMMVDMLDQLRAIGALKQGHFLFSSGRHGDVYLEKFDLLRDPGATSDVCRGFVERFRDQAIDVVVGPTTGGILLAFETARQLRVAAAYAERASDEAAGREFRRGTSFAPEFAAGS</sequence>